<dbReference type="AlphaFoldDB" id="A0A8J2Q3C5"/>
<keyword evidence="1" id="KW-0472">Membrane</keyword>
<name>A0A8J2Q3C5_9BILA</name>
<comment type="caution">
    <text evidence="2">The sequence shown here is derived from an EMBL/GenBank/DDBJ whole genome shotgun (WGS) entry which is preliminary data.</text>
</comment>
<feature type="transmembrane region" description="Helical" evidence="1">
    <location>
        <begin position="68"/>
        <end position="85"/>
    </location>
</feature>
<organism evidence="2 3">
    <name type="scientific">Cercopithifilaria johnstoni</name>
    <dbReference type="NCBI Taxonomy" id="2874296"/>
    <lineage>
        <taxon>Eukaryota</taxon>
        <taxon>Metazoa</taxon>
        <taxon>Ecdysozoa</taxon>
        <taxon>Nematoda</taxon>
        <taxon>Chromadorea</taxon>
        <taxon>Rhabditida</taxon>
        <taxon>Spirurina</taxon>
        <taxon>Spiruromorpha</taxon>
        <taxon>Filarioidea</taxon>
        <taxon>Onchocercidae</taxon>
        <taxon>Cercopithifilaria</taxon>
    </lineage>
</organism>
<accession>A0A8J2Q3C5</accession>
<dbReference type="OrthoDB" id="5843319at2759"/>
<protein>
    <submittedName>
        <fullName evidence="2">Uncharacterized protein</fullName>
    </submittedName>
</protein>
<evidence type="ECO:0000313" key="2">
    <source>
        <dbReference type="EMBL" id="CAG9534390.1"/>
    </source>
</evidence>
<keyword evidence="3" id="KW-1185">Reference proteome</keyword>
<keyword evidence="1" id="KW-0812">Transmembrane</keyword>
<dbReference type="Proteomes" id="UP000746747">
    <property type="component" value="Unassembled WGS sequence"/>
</dbReference>
<reference evidence="2" key="1">
    <citation type="submission" date="2021-09" db="EMBL/GenBank/DDBJ databases">
        <authorList>
            <consortium name="Pathogen Informatics"/>
        </authorList>
    </citation>
    <scope>NUCLEOTIDE SEQUENCE</scope>
</reference>
<evidence type="ECO:0000256" key="1">
    <source>
        <dbReference type="SAM" id="Phobius"/>
    </source>
</evidence>
<sequence>MKYEIPDLQCTSSPENQSPSFLHNYLQVPQSHTSQSARSNSSVASMQSDLESCMGDVQFPSDLIEGKVIGLYLFLFFYYQFLLSVR</sequence>
<dbReference type="EMBL" id="CAKAEH010001305">
    <property type="protein sequence ID" value="CAG9534390.1"/>
    <property type="molecule type" value="Genomic_DNA"/>
</dbReference>
<keyword evidence="1" id="KW-1133">Transmembrane helix</keyword>
<evidence type="ECO:0000313" key="3">
    <source>
        <dbReference type="Proteomes" id="UP000746747"/>
    </source>
</evidence>
<proteinExistence type="predicted"/>
<gene>
    <name evidence="2" type="ORF">CJOHNSTONI_LOCUS4533</name>
</gene>